<gene>
    <name evidence="1" type="ORF">GCM10022211_08150</name>
</gene>
<accession>A0ABP7RPV6</accession>
<name>A0ABP7RPV6_9SPHN</name>
<protein>
    <submittedName>
        <fullName evidence="1">Uncharacterized protein</fullName>
    </submittedName>
</protein>
<evidence type="ECO:0000313" key="1">
    <source>
        <dbReference type="EMBL" id="GAA4000214.1"/>
    </source>
</evidence>
<sequence length="156" mass="16075">MIFTLVLSAALLAPNAGSLTIDGVGAPTADGLIPLSVSAGDVDGDGVADRGTLLLRCEGGLITEAWFDGGTSPRDAASGMASGRSRDFDKASPVLAKMRPHYVIKEMKGARVMGSRKGYEAYQALSLSNAAGLCPAATMQSSTVRATKTRSNIQNN</sequence>
<organism evidence="1 2">
    <name type="scientific">Sphingomonas humi</name>
    <dbReference type="NCBI Taxonomy" id="335630"/>
    <lineage>
        <taxon>Bacteria</taxon>
        <taxon>Pseudomonadati</taxon>
        <taxon>Pseudomonadota</taxon>
        <taxon>Alphaproteobacteria</taxon>
        <taxon>Sphingomonadales</taxon>
        <taxon>Sphingomonadaceae</taxon>
        <taxon>Sphingomonas</taxon>
    </lineage>
</organism>
<evidence type="ECO:0000313" key="2">
    <source>
        <dbReference type="Proteomes" id="UP001501310"/>
    </source>
</evidence>
<reference evidence="2" key="1">
    <citation type="journal article" date="2019" name="Int. J. Syst. Evol. Microbiol.">
        <title>The Global Catalogue of Microorganisms (GCM) 10K type strain sequencing project: providing services to taxonomists for standard genome sequencing and annotation.</title>
        <authorList>
            <consortium name="The Broad Institute Genomics Platform"/>
            <consortium name="The Broad Institute Genome Sequencing Center for Infectious Disease"/>
            <person name="Wu L."/>
            <person name="Ma J."/>
        </authorList>
    </citation>
    <scope>NUCLEOTIDE SEQUENCE [LARGE SCALE GENOMIC DNA]</scope>
    <source>
        <strain evidence="2">JCM 16603</strain>
    </source>
</reference>
<dbReference type="RefSeq" id="WP_344708883.1">
    <property type="nucleotide sequence ID" value="NZ_BAAAZD010000001.1"/>
</dbReference>
<keyword evidence="2" id="KW-1185">Reference proteome</keyword>
<dbReference type="Proteomes" id="UP001501310">
    <property type="component" value="Unassembled WGS sequence"/>
</dbReference>
<dbReference type="EMBL" id="BAAAZD010000001">
    <property type="protein sequence ID" value="GAA4000214.1"/>
    <property type="molecule type" value="Genomic_DNA"/>
</dbReference>
<proteinExistence type="predicted"/>
<comment type="caution">
    <text evidence="1">The sequence shown here is derived from an EMBL/GenBank/DDBJ whole genome shotgun (WGS) entry which is preliminary data.</text>
</comment>